<protein>
    <submittedName>
        <fullName evidence="3">Helix-turn-helix transcriptional regulator</fullName>
    </submittedName>
</protein>
<evidence type="ECO:0000256" key="1">
    <source>
        <dbReference type="SAM" id="Phobius"/>
    </source>
</evidence>
<keyword evidence="4" id="KW-1185">Reference proteome</keyword>
<proteinExistence type="predicted"/>
<dbReference type="CDD" id="cd00093">
    <property type="entry name" value="HTH_XRE"/>
    <property type="match status" value="2"/>
</dbReference>
<evidence type="ECO:0000313" key="4">
    <source>
        <dbReference type="Proteomes" id="UP001440984"/>
    </source>
</evidence>
<keyword evidence="1" id="KW-0472">Membrane</keyword>
<evidence type="ECO:0000313" key="3">
    <source>
        <dbReference type="EMBL" id="MEQ0560462.1"/>
    </source>
</evidence>
<dbReference type="SUPFAM" id="SSF47413">
    <property type="entry name" value="lambda repressor-like DNA-binding domains"/>
    <property type="match status" value="2"/>
</dbReference>
<dbReference type="Proteomes" id="UP001440984">
    <property type="component" value="Unassembled WGS sequence"/>
</dbReference>
<dbReference type="Gene3D" id="1.10.260.40">
    <property type="entry name" value="lambda repressor-like DNA-binding domains"/>
    <property type="match status" value="1"/>
</dbReference>
<dbReference type="EMBL" id="JBDZYD010000005">
    <property type="protein sequence ID" value="MEQ0560462.1"/>
    <property type="molecule type" value="Genomic_DNA"/>
</dbReference>
<dbReference type="InterPro" id="IPR010982">
    <property type="entry name" value="Lambda_DNA-bd_dom_sf"/>
</dbReference>
<dbReference type="PROSITE" id="PS50943">
    <property type="entry name" value="HTH_CROC1"/>
    <property type="match status" value="2"/>
</dbReference>
<feature type="transmembrane region" description="Helical" evidence="1">
    <location>
        <begin position="202"/>
        <end position="225"/>
    </location>
</feature>
<gene>
    <name evidence="3" type="ORF">ABJI51_15345</name>
</gene>
<evidence type="ECO:0000259" key="2">
    <source>
        <dbReference type="PROSITE" id="PS50943"/>
    </source>
</evidence>
<feature type="domain" description="HTH cro/C1-type" evidence="2">
    <location>
        <begin position="19"/>
        <end position="73"/>
    </location>
</feature>
<keyword evidence="1" id="KW-1133">Transmembrane helix</keyword>
<dbReference type="Pfam" id="PF13560">
    <property type="entry name" value="HTH_31"/>
    <property type="match status" value="2"/>
</dbReference>
<dbReference type="RefSeq" id="WP_348951319.1">
    <property type="nucleotide sequence ID" value="NZ_JBDZYD010000005.1"/>
</dbReference>
<feature type="domain" description="HTH cro/C1-type" evidence="2">
    <location>
        <begin position="105"/>
        <end position="159"/>
    </location>
</feature>
<accession>A0ABV0LDS8</accession>
<organism evidence="3 4">
    <name type="scientific">Amycolatopsis melonis</name>
    <dbReference type="NCBI Taxonomy" id="3156488"/>
    <lineage>
        <taxon>Bacteria</taxon>
        <taxon>Bacillati</taxon>
        <taxon>Actinomycetota</taxon>
        <taxon>Actinomycetes</taxon>
        <taxon>Pseudonocardiales</taxon>
        <taxon>Pseudonocardiaceae</taxon>
        <taxon>Amycolatopsis</taxon>
    </lineage>
</organism>
<name>A0ABV0LDS8_9PSEU</name>
<dbReference type="InterPro" id="IPR001387">
    <property type="entry name" value="Cro/C1-type_HTH"/>
</dbReference>
<keyword evidence="1" id="KW-0812">Transmembrane</keyword>
<reference evidence="3 4" key="1">
    <citation type="submission" date="2024-05" db="EMBL/GenBank/DDBJ databases">
        <authorList>
            <person name="Zhao H."/>
            <person name="Xu Y."/>
            <person name="Lin S."/>
            <person name="Spain J.C."/>
            <person name="Zhou N.-Y."/>
        </authorList>
    </citation>
    <scope>NUCLEOTIDE SEQUENCE [LARGE SCALE GENOMIC DNA]</scope>
    <source>
        <strain evidence="3 4">NEAU-NG30</strain>
    </source>
</reference>
<sequence length="348" mass="37008">MTTDETTADEAGEALARELKRLIDGSGRSLRTLGRDLNVSASTLSRATSGKVRPARDLALAIARIGGGDPEVVERLWTAAGEENRVVLPSGGPERELLRMTASALNAERQRQGLSLEKLAKTSGWSKSTLSTLLRGGLVPDMSLLQDVLQAMNLTDAEVGNWTARFARAAEKARQGDPAWSKADVEAVLVPLQTQFRRWRRALAAVAVLAAAGLVTGGLALWSAANIPPPREPGPATTVTVGTPVPPGPKTAKVDVGLAGELASVFEQPRTDAKVTSTVRSSTWVELTCQVVTGTEFTDPGLLAKDRATSTKTWLKIAVHGRDLGYVPSIYLVPYENERPVLPPPACP</sequence>
<dbReference type="SMART" id="SM00530">
    <property type="entry name" value="HTH_XRE"/>
    <property type="match status" value="2"/>
</dbReference>
<comment type="caution">
    <text evidence="3">The sequence shown here is derived from an EMBL/GenBank/DDBJ whole genome shotgun (WGS) entry which is preliminary data.</text>
</comment>